<dbReference type="InterPro" id="IPR029787">
    <property type="entry name" value="Nucleotide_cyclase"/>
</dbReference>
<accession>A0A9X3XU32</accession>
<dbReference type="Gene3D" id="3.30.70.1230">
    <property type="entry name" value="Nucleotide cyclase"/>
    <property type="match status" value="1"/>
</dbReference>
<dbReference type="RefSeq" id="WP_272471507.1">
    <property type="nucleotide sequence ID" value="NZ_JAMWMK010000034.1"/>
</dbReference>
<proteinExistence type="predicted"/>
<dbReference type="InterPro" id="IPR001054">
    <property type="entry name" value="A/G_cyclase"/>
</dbReference>
<protein>
    <recommendedName>
        <fullName evidence="1">Guanylate cyclase domain-containing protein</fullName>
    </recommendedName>
</protein>
<dbReference type="AlphaFoldDB" id="A0A9X3XU32"/>
<sequence length="251" mass="29092">MTFTYDYKARKIKLEEILDNMDKINEVEVLPRDENFTYKNGYKSWVSSIFIDIRNSTELIENNSELKVAKVIRGFTSEIIEILRKDTDKLKEIGIRGDCVYAIYSSPAQKDIYDLTDRAYYINTYLKMLNSLLSKRNLPKITAGIGLATSQTLVVKAGRHSSGINNLVWIGESVSMACNLANIANKEIDDSILLSSNFHYNYSKYIEQYAQEEKKTLNYYKRCEHERYGTFYHASIIMSAFNKWIKDDMPV</sequence>
<gene>
    <name evidence="2" type="ORF">M3X98_13505</name>
</gene>
<reference evidence="2" key="1">
    <citation type="submission" date="2022-05" db="EMBL/GenBank/DDBJ databases">
        <title>Draft genome sequences of Clostridium perfringens strains isolated from Peru.</title>
        <authorList>
            <person name="Hurtado R."/>
            <person name="Lima L."/>
            <person name="Sousa T."/>
            <person name="Jaiswal A.K."/>
            <person name="Tiwari S."/>
            <person name="Maturrano L."/>
            <person name="Brenig B."/>
            <person name="Azevedo V."/>
        </authorList>
    </citation>
    <scope>NUCLEOTIDE SEQUENCE</scope>
    <source>
        <strain evidence="2">CP4</strain>
    </source>
</reference>
<dbReference type="GO" id="GO:0009190">
    <property type="term" value="P:cyclic nucleotide biosynthetic process"/>
    <property type="evidence" value="ECO:0007669"/>
    <property type="project" value="InterPro"/>
</dbReference>
<dbReference type="PROSITE" id="PS50125">
    <property type="entry name" value="GUANYLATE_CYCLASE_2"/>
    <property type="match status" value="1"/>
</dbReference>
<evidence type="ECO:0000259" key="1">
    <source>
        <dbReference type="PROSITE" id="PS50125"/>
    </source>
</evidence>
<comment type="caution">
    <text evidence="2">The sequence shown here is derived from an EMBL/GenBank/DDBJ whole genome shotgun (WGS) entry which is preliminary data.</text>
</comment>
<dbReference type="EMBL" id="JAMWMK010000034">
    <property type="protein sequence ID" value="MDC4249024.1"/>
    <property type="molecule type" value="Genomic_DNA"/>
</dbReference>
<organism evidence="2 3">
    <name type="scientific">Enterococcus faecium</name>
    <name type="common">Streptococcus faecium</name>
    <dbReference type="NCBI Taxonomy" id="1352"/>
    <lineage>
        <taxon>Bacteria</taxon>
        <taxon>Bacillati</taxon>
        <taxon>Bacillota</taxon>
        <taxon>Bacilli</taxon>
        <taxon>Lactobacillales</taxon>
        <taxon>Enterococcaceae</taxon>
        <taxon>Enterococcus</taxon>
    </lineage>
</organism>
<dbReference type="SUPFAM" id="SSF55073">
    <property type="entry name" value="Nucleotide cyclase"/>
    <property type="match status" value="1"/>
</dbReference>
<dbReference type="GO" id="GO:0004016">
    <property type="term" value="F:adenylate cyclase activity"/>
    <property type="evidence" value="ECO:0007669"/>
    <property type="project" value="UniProtKB-ARBA"/>
</dbReference>
<evidence type="ECO:0000313" key="2">
    <source>
        <dbReference type="EMBL" id="MDC4249024.1"/>
    </source>
</evidence>
<dbReference type="GO" id="GO:0035556">
    <property type="term" value="P:intracellular signal transduction"/>
    <property type="evidence" value="ECO:0007669"/>
    <property type="project" value="InterPro"/>
</dbReference>
<dbReference type="Proteomes" id="UP001141166">
    <property type="component" value="Unassembled WGS sequence"/>
</dbReference>
<name>A0A9X3XU32_ENTFC</name>
<feature type="domain" description="Guanylate cyclase" evidence="1">
    <location>
        <begin position="47"/>
        <end position="181"/>
    </location>
</feature>
<evidence type="ECO:0000313" key="3">
    <source>
        <dbReference type="Proteomes" id="UP001141166"/>
    </source>
</evidence>